<keyword evidence="3" id="KW-1003">Cell membrane</keyword>
<dbReference type="PANTHER" id="PTHR30193">
    <property type="entry name" value="ABC TRANSPORTER PERMEASE PROTEIN"/>
    <property type="match status" value="1"/>
</dbReference>
<dbReference type="CDD" id="cd06261">
    <property type="entry name" value="TM_PBP2"/>
    <property type="match status" value="1"/>
</dbReference>
<dbReference type="InterPro" id="IPR035906">
    <property type="entry name" value="MetI-like_sf"/>
</dbReference>
<evidence type="ECO:0000256" key="5">
    <source>
        <dbReference type="ARBA" id="ARBA00022989"/>
    </source>
</evidence>
<evidence type="ECO:0000259" key="8">
    <source>
        <dbReference type="PROSITE" id="PS50928"/>
    </source>
</evidence>
<keyword evidence="5 7" id="KW-1133">Transmembrane helix</keyword>
<evidence type="ECO:0000256" key="4">
    <source>
        <dbReference type="ARBA" id="ARBA00022692"/>
    </source>
</evidence>
<dbReference type="PANTHER" id="PTHR30193:SF37">
    <property type="entry name" value="INNER MEMBRANE ABC TRANSPORTER PERMEASE PROTEIN YCJO"/>
    <property type="match status" value="1"/>
</dbReference>
<dbReference type="Pfam" id="PF00528">
    <property type="entry name" value="BPD_transp_1"/>
    <property type="match status" value="1"/>
</dbReference>
<evidence type="ECO:0000256" key="2">
    <source>
        <dbReference type="ARBA" id="ARBA00022448"/>
    </source>
</evidence>
<organism evidence="9">
    <name type="scientific">Vecturithrix granuli</name>
    <dbReference type="NCBI Taxonomy" id="1499967"/>
    <lineage>
        <taxon>Bacteria</taxon>
        <taxon>Candidatus Moduliflexota</taxon>
        <taxon>Candidatus Vecturitrichia</taxon>
        <taxon>Candidatus Vecturitrichales</taxon>
        <taxon>Candidatus Vecturitrichaceae</taxon>
        <taxon>Candidatus Vecturithrix</taxon>
    </lineage>
</organism>
<dbReference type="PROSITE" id="PS50928">
    <property type="entry name" value="ABC_TM1"/>
    <property type="match status" value="1"/>
</dbReference>
<keyword evidence="4 7" id="KW-0812">Transmembrane</keyword>
<feature type="transmembrane region" description="Helical" evidence="7">
    <location>
        <begin position="158"/>
        <end position="181"/>
    </location>
</feature>
<dbReference type="SUPFAM" id="SSF161098">
    <property type="entry name" value="MetI-like"/>
    <property type="match status" value="1"/>
</dbReference>
<feature type="domain" description="ABC transmembrane type-1" evidence="8">
    <location>
        <begin position="70"/>
        <end position="285"/>
    </location>
</feature>
<proteinExistence type="inferred from homology"/>
<feature type="transmembrane region" description="Helical" evidence="7">
    <location>
        <begin position="12"/>
        <end position="37"/>
    </location>
</feature>
<protein>
    <submittedName>
        <fullName evidence="9">Putative ABC transporter permease protein</fullName>
    </submittedName>
</protein>
<keyword evidence="6 7" id="KW-0472">Membrane</keyword>
<dbReference type="InterPro" id="IPR051393">
    <property type="entry name" value="ABC_transporter_permease"/>
</dbReference>
<evidence type="ECO:0000256" key="6">
    <source>
        <dbReference type="ARBA" id="ARBA00023136"/>
    </source>
</evidence>
<keyword evidence="10" id="KW-1185">Reference proteome</keyword>
<name>A0A081C271_VECG1</name>
<evidence type="ECO:0000313" key="9">
    <source>
        <dbReference type="EMBL" id="GAK58676.1"/>
    </source>
</evidence>
<evidence type="ECO:0000256" key="3">
    <source>
        <dbReference type="ARBA" id="ARBA00022475"/>
    </source>
</evidence>
<dbReference type="STRING" id="1499967.U27_05650"/>
<dbReference type="Gene3D" id="1.10.3720.10">
    <property type="entry name" value="MetI-like"/>
    <property type="match status" value="1"/>
</dbReference>
<sequence>MRPQAASLKYKPYFYIAPAMLSYGIFVLYPSLASFWYSFTEWDGLSRPRFIGFANYTKALFDDPLVWIALKNNLIFMLFFAAIPLALGLLLASLIGRSRLKGINMFRVGLFMPQVVPLVAVGVIWSWIYNPAFGVLNNLLTIIGVRQWGRAWLGDFDVAIMAVGGIGAWLWYGFCMVIFLAGMQKIDEALYDAAKLDGAHAIRQFWHITLPELQREITVCLVMTLTGALRVFAVVYVTTNGGPGTSTLPISLYVFKNAFEYNRMGYATSIAVLLTLLIFLVVIITIHVREERL</sequence>
<feature type="transmembrane region" description="Helical" evidence="7">
    <location>
        <begin position="266"/>
        <end position="288"/>
    </location>
</feature>
<accession>A0A081C271</accession>
<evidence type="ECO:0000256" key="7">
    <source>
        <dbReference type="RuleBase" id="RU363032"/>
    </source>
</evidence>
<keyword evidence="2 7" id="KW-0813">Transport</keyword>
<evidence type="ECO:0000256" key="1">
    <source>
        <dbReference type="ARBA" id="ARBA00004651"/>
    </source>
</evidence>
<dbReference type="InterPro" id="IPR000515">
    <property type="entry name" value="MetI-like"/>
</dbReference>
<dbReference type="Proteomes" id="UP000030661">
    <property type="component" value="Unassembled WGS sequence"/>
</dbReference>
<dbReference type="AlphaFoldDB" id="A0A081C271"/>
<feature type="transmembrane region" description="Helical" evidence="7">
    <location>
        <begin position="74"/>
        <end position="96"/>
    </location>
</feature>
<feature type="transmembrane region" description="Helical" evidence="7">
    <location>
        <begin position="108"/>
        <end position="128"/>
    </location>
</feature>
<dbReference type="SUPFAM" id="SSF160964">
    <property type="entry name" value="MalF N-terminal region-like"/>
    <property type="match status" value="1"/>
</dbReference>
<comment type="similarity">
    <text evidence="7">Belongs to the binding-protein-dependent transport system permease family.</text>
</comment>
<dbReference type="GO" id="GO:0055085">
    <property type="term" value="P:transmembrane transport"/>
    <property type="evidence" value="ECO:0007669"/>
    <property type="project" value="InterPro"/>
</dbReference>
<gene>
    <name evidence="9" type="ORF">U27_05650</name>
</gene>
<dbReference type="EMBL" id="DF820468">
    <property type="protein sequence ID" value="GAK58676.1"/>
    <property type="molecule type" value="Genomic_DNA"/>
</dbReference>
<dbReference type="eggNOG" id="COG1175">
    <property type="taxonomic scope" value="Bacteria"/>
</dbReference>
<dbReference type="GO" id="GO:0005886">
    <property type="term" value="C:plasma membrane"/>
    <property type="evidence" value="ECO:0007669"/>
    <property type="project" value="UniProtKB-SubCell"/>
</dbReference>
<reference evidence="9" key="1">
    <citation type="journal article" date="2015" name="PeerJ">
        <title>First genomic representation of candidate bacterial phylum KSB3 points to enhanced environmental sensing as a trigger of wastewater bulking.</title>
        <authorList>
            <person name="Sekiguchi Y."/>
            <person name="Ohashi A."/>
            <person name="Parks D.H."/>
            <person name="Yamauchi T."/>
            <person name="Tyson G.W."/>
            <person name="Hugenholtz P."/>
        </authorList>
    </citation>
    <scope>NUCLEOTIDE SEQUENCE [LARGE SCALE GENOMIC DNA]</scope>
</reference>
<evidence type="ECO:0000313" key="10">
    <source>
        <dbReference type="Proteomes" id="UP000030661"/>
    </source>
</evidence>
<comment type="subcellular location">
    <subcellularLocation>
        <location evidence="1 7">Cell membrane</location>
        <topology evidence="1 7">Multi-pass membrane protein</topology>
    </subcellularLocation>
</comment>
<dbReference type="HOGENOM" id="CLU_016047_0_0_0"/>